<dbReference type="InterPro" id="IPR029052">
    <property type="entry name" value="Metallo-depent_PP-like"/>
</dbReference>
<dbReference type="AlphaFoldDB" id="A0AAV3ULB3"/>
<evidence type="ECO:0000256" key="1">
    <source>
        <dbReference type="RuleBase" id="RU362039"/>
    </source>
</evidence>
<dbReference type="GeneID" id="68614372"/>
<dbReference type="InterPro" id="IPR024654">
    <property type="entry name" value="Calcineurin-like_PHP_lpxH"/>
</dbReference>
<reference evidence="3 4" key="1">
    <citation type="journal article" date="2019" name="Int. J. Syst. Evol. Microbiol.">
        <title>The Global Catalogue of Microorganisms (GCM) 10K type strain sequencing project: providing services to taxonomists for standard genome sequencing and annotation.</title>
        <authorList>
            <consortium name="The Broad Institute Genomics Platform"/>
            <consortium name="The Broad Institute Genome Sequencing Center for Infectious Disease"/>
            <person name="Wu L."/>
            <person name="Ma J."/>
        </authorList>
    </citation>
    <scope>NUCLEOTIDE SEQUENCE [LARGE SCALE GENOMIC DNA]</scope>
    <source>
        <strain evidence="3 4">JCM 17504</strain>
    </source>
</reference>
<dbReference type="EC" id="3.1.4.-" evidence="1"/>
<dbReference type="SUPFAM" id="SSF56300">
    <property type="entry name" value="Metallo-dependent phosphatases"/>
    <property type="match status" value="1"/>
</dbReference>
<comment type="cofactor">
    <cofactor evidence="1">
        <name>a divalent metal cation</name>
        <dbReference type="ChEBI" id="CHEBI:60240"/>
    </cofactor>
</comment>
<evidence type="ECO:0000313" key="4">
    <source>
        <dbReference type="Proteomes" id="UP001501729"/>
    </source>
</evidence>
<dbReference type="PANTHER" id="PTHR11124">
    <property type="entry name" value="VACUOLAR SORTING PROTEIN VPS29"/>
    <property type="match status" value="1"/>
</dbReference>
<dbReference type="Gene3D" id="3.60.21.10">
    <property type="match status" value="1"/>
</dbReference>
<dbReference type="RefSeq" id="WP_227774111.1">
    <property type="nucleotide sequence ID" value="NZ_BAABKX010000015.1"/>
</dbReference>
<dbReference type="GO" id="GO:0016787">
    <property type="term" value="F:hydrolase activity"/>
    <property type="evidence" value="ECO:0007669"/>
    <property type="project" value="UniProtKB-UniRule"/>
</dbReference>
<dbReference type="Proteomes" id="UP001501729">
    <property type="component" value="Unassembled WGS sequence"/>
</dbReference>
<protein>
    <recommendedName>
        <fullName evidence="1">Phosphoesterase</fullName>
        <ecNumber evidence="1">3.1.4.-</ecNumber>
    </recommendedName>
</protein>
<dbReference type="EMBL" id="BAABKX010000015">
    <property type="protein sequence ID" value="GAA5056609.1"/>
    <property type="molecule type" value="Genomic_DNA"/>
</dbReference>
<dbReference type="Pfam" id="PF12850">
    <property type="entry name" value="Metallophos_2"/>
    <property type="match status" value="1"/>
</dbReference>
<organism evidence="3 4">
    <name type="scientific">Haladaptatus pallidirubidus</name>
    <dbReference type="NCBI Taxonomy" id="1008152"/>
    <lineage>
        <taxon>Archaea</taxon>
        <taxon>Methanobacteriati</taxon>
        <taxon>Methanobacteriota</taxon>
        <taxon>Stenosarchaea group</taxon>
        <taxon>Halobacteria</taxon>
        <taxon>Halobacteriales</taxon>
        <taxon>Haladaptataceae</taxon>
        <taxon>Haladaptatus</taxon>
    </lineage>
</organism>
<comment type="similarity">
    <text evidence="1">Belongs to the metallophosphoesterase superfamily. YfcE family.</text>
</comment>
<evidence type="ECO:0000259" key="2">
    <source>
        <dbReference type="Pfam" id="PF12850"/>
    </source>
</evidence>
<proteinExistence type="inferred from homology"/>
<sequence>MDVAILSDTHIPDQKREIPDSFREHIRNADHVIHAGDFGSNDALADVQALTTNLTAVYGNADPDNIDLPPVASVVVGGVTFVVVHGIVNRVKRAVFSSEGVVMNREDWLDAIADTTRSRVDEPMVGIGGHTHEVEDTVHDGVRLLNPGTATGVGDGVSTTMMTVEVADGDVDVTVNTA</sequence>
<feature type="domain" description="Calcineurin-like phosphoesterase" evidence="2">
    <location>
        <begin position="1"/>
        <end position="168"/>
    </location>
</feature>
<dbReference type="GO" id="GO:0046872">
    <property type="term" value="F:metal ion binding"/>
    <property type="evidence" value="ECO:0007669"/>
    <property type="project" value="UniProtKB-KW"/>
</dbReference>
<keyword evidence="4" id="KW-1185">Reference proteome</keyword>
<evidence type="ECO:0000313" key="3">
    <source>
        <dbReference type="EMBL" id="GAA5056609.1"/>
    </source>
</evidence>
<accession>A0AAV3ULB3</accession>
<dbReference type="NCBIfam" id="TIGR00040">
    <property type="entry name" value="yfcE"/>
    <property type="match status" value="1"/>
</dbReference>
<keyword evidence="1" id="KW-0479">Metal-binding</keyword>
<name>A0AAV3ULB3_9EURY</name>
<dbReference type="InterPro" id="IPR000979">
    <property type="entry name" value="Phosphodiesterase_MJ0936/Vps29"/>
</dbReference>
<gene>
    <name evidence="3" type="ORF">GCM10025751_37630</name>
</gene>
<comment type="caution">
    <text evidence="3">The sequence shown here is derived from an EMBL/GenBank/DDBJ whole genome shotgun (WGS) entry which is preliminary data.</text>
</comment>